<keyword evidence="1" id="KW-0489">Methyltransferase</keyword>
<dbReference type="PANTHER" id="PTHR43861">
    <property type="entry name" value="TRANS-ACONITATE 2-METHYLTRANSFERASE-RELATED"/>
    <property type="match status" value="1"/>
</dbReference>
<dbReference type="CDD" id="cd02440">
    <property type="entry name" value="AdoMet_MTases"/>
    <property type="match status" value="1"/>
</dbReference>
<keyword evidence="1" id="KW-0808">Transferase</keyword>
<dbReference type="InterPro" id="IPR029063">
    <property type="entry name" value="SAM-dependent_MTases_sf"/>
</dbReference>
<dbReference type="PANTHER" id="PTHR43861:SF6">
    <property type="entry name" value="METHYLTRANSFERASE TYPE 11"/>
    <property type="match status" value="1"/>
</dbReference>
<accession>A0A454JNZ3</accession>
<dbReference type="RefSeq" id="WP_103522778.1">
    <property type="nucleotide sequence ID" value="NZ_JAIZDC010000011.1"/>
</dbReference>
<gene>
    <name evidence="1" type="ORF">EAY64_00105</name>
</gene>
<keyword evidence="2" id="KW-1185">Reference proteome</keyword>
<dbReference type="Gene3D" id="3.40.50.150">
    <property type="entry name" value="Vaccinia Virus protein VP39"/>
    <property type="match status" value="1"/>
</dbReference>
<name>A0A454JNZ3_9NEIS</name>
<comment type="caution">
    <text evidence="1">The sequence shown here is derived from an EMBL/GenBank/DDBJ whole genome shotgun (WGS) entry which is preliminary data.</text>
</comment>
<dbReference type="AlphaFoldDB" id="A0A454JNZ3"/>
<proteinExistence type="predicted"/>
<dbReference type="SUPFAM" id="SSF53335">
    <property type="entry name" value="S-adenosyl-L-methionine-dependent methyltransferases"/>
    <property type="match status" value="1"/>
</dbReference>
<protein>
    <submittedName>
        <fullName evidence="1">Class I SAM-dependent methyltransferase</fullName>
    </submittedName>
</protein>
<dbReference type="Pfam" id="PF13489">
    <property type="entry name" value="Methyltransf_23"/>
    <property type="match status" value="1"/>
</dbReference>
<reference evidence="1 2" key="1">
    <citation type="submission" date="2018-10" db="EMBL/GenBank/DDBJ databases">
        <title>Draft genome sequence of Aquitalea MWU14-2217 isolated from a wild cranberry bog in Provincetown, Massachusetts.</title>
        <authorList>
            <person name="Ebadzadsahrai G."/>
            <person name="Soby S."/>
        </authorList>
    </citation>
    <scope>NUCLEOTIDE SEQUENCE [LARGE SCALE GENOMIC DNA]</scope>
    <source>
        <strain evidence="1 2">MWU14-2217</strain>
    </source>
</reference>
<dbReference type="GO" id="GO:0008168">
    <property type="term" value="F:methyltransferase activity"/>
    <property type="evidence" value="ECO:0007669"/>
    <property type="project" value="UniProtKB-KW"/>
</dbReference>
<dbReference type="OrthoDB" id="8688451at2"/>
<evidence type="ECO:0000313" key="1">
    <source>
        <dbReference type="EMBL" id="RMD02227.1"/>
    </source>
</evidence>
<organism evidence="1 2">
    <name type="scientific">Aquitalea palustris</name>
    <dbReference type="NCBI Taxonomy" id="2480983"/>
    <lineage>
        <taxon>Bacteria</taxon>
        <taxon>Pseudomonadati</taxon>
        <taxon>Pseudomonadota</taxon>
        <taxon>Betaproteobacteria</taxon>
        <taxon>Neisseriales</taxon>
        <taxon>Chromobacteriaceae</taxon>
        <taxon>Aquitalea</taxon>
    </lineage>
</organism>
<dbReference type="EMBL" id="RFAR01000001">
    <property type="protein sequence ID" value="RMD02227.1"/>
    <property type="molecule type" value="Genomic_DNA"/>
</dbReference>
<dbReference type="Proteomes" id="UP000274139">
    <property type="component" value="Unassembled WGS sequence"/>
</dbReference>
<evidence type="ECO:0000313" key="2">
    <source>
        <dbReference type="Proteomes" id="UP000274139"/>
    </source>
</evidence>
<sequence length="337" mass="37135">MDKNSFDAALRPGFRAALAPSNTALRQAENQAFSRLLDEHGQFLPGASFIRDCPRCQTPSGSASLLLQAHGMHLLRCPVCRLVYSREVINSDFDRQRYQASEASDANLALKIDPHYAALEQDKARYVIQRLGTMVAPGKLLDIGSSTGALLRAAKQSGWLAHGVEINPAAVAYCQQHGLDAICAEYPCVLPAGWTGYDAVLMLDVLEHLPDPLAFLARLAQDMRPGAWLVVQVPNFRSLLITMEGGRNNNICHGHWSYFEAETLSDMMHAAGFEMHFLETYISELDRVKAYPDAVIANAWQQLTDQQLAAPQALTVDDVHQALLGYKLFGLFQKVAA</sequence>
<dbReference type="GO" id="GO:0032259">
    <property type="term" value="P:methylation"/>
    <property type="evidence" value="ECO:0007669"/>
    <property type="project" value="UniProtKB-KW"/>
</dbReference>